<dbReference type="PANTHER" id="PTHR43811:SF48">
    <property type="entry name" value="PEPTIDYL-PROLYL CIS-TRANS ISOMERASE FKBP43"/>
    <property type="match status" value="1"/>
</dbReference>
<evidence type="ECO:0000256" key="6">
    <source>
        <dbReference type="SAM" id="MobiDB-lite"/>
    </source>
</evidence>
<keyword evidence="4 5" id="KW-0413">Isomerase</keyword>
<dbReference type="SUPFAM" id="SSF54534">
    <property type="entry name" value="FKBP-like"/>
    <property type="match status" value="1"/>
</dbReference>
<dbReference type="Gene3D" id="3.10.50.40">
    <property type="match status" value="1"/>
</dbReference>
<feature type="compositionally biased region" description="Basic and acidic residues" evidence="6">
    <location>
        <begin position="470"/>
        <end position="488"/>
    </location>
</feature>
<dbReference type="EC" id="5.2.1.8" evidence="2 5"/>
<proteinExistence type="predicted"/>
<protein>
    <recommendedName>
        <fullName evidence="2 5">peptidylprolyl isomerase</fullName>
        <ecNumber evidence="2 5">5.2.1.8</ecNumber>
    </recommendedName>
</protein>
<feature type="region of interest" description="Disordered" evidence="6">
    <location>
        <begin position="367"/>
        <end position="517"/>
    </location>
</feature>
<keyword evidence="3 5" id="KW-0697">Rotamase</keyword>
<dbReference type="InterPro" id="IPR046357">
    <property type="entry name" value="PPIase_dom_sf"/>
</dbReference>
<feature type="domain" description="PPIase FKBP-type" evidence="7">
    <location>
        <begin position="558"/>
        <end position="645"/>
    </location>
</feature>
<evidence type="ECO:0000256" key="2">
    <source>
        <dbReference type="ARBA" id="ARBA00013194"/>
    </source>
</evidence>
<feature type="region of interest" description="Disordered" evidence="6">
    <location>
        <begin position="223"/>
        <end position="289"/>
    </location>
</feature>
<dbReference type="STRING" id="79200.A0A165A0Z3"/>
<comment type="catalytic activity">
    <reaction evidence="1 5">
        <text>[protein]-peptidylproline (omega=180) = [protein]-peptidylproline (omega=0)</text>
        <dbReference type="Rhea" id="RHEA:16237"/>
        <dbReference type="Rhea" id="RHEA-COMP:10747"/>
        <dbReference type="Rhea" id="RHEA-COMP:10748"/>
        <dbReference type="ChEBI" id="CHEBI:83833"/>
        <dbReference type="ChEBI" id="CHEBI:83834"/>
        <dbReference type="EC" id="5.2.1.8"/>
    </reaction>
</comment>
<dbReference type="PANTHER" id="PTHR43811">
    <property type="entry name" value="FKBP-TYPE PEPTIDYL-PROLYL CIS-TRANS ISOMERASE FKPA"/>
    <property type="match status" value="1"/>
</dbReference>
<organism evidence="8">
    <name type="scientific">Daucus carota subsp. sativus</name>
    <name type="common">Carrot</name>
    <dbReference type="NCBI Taxonomy" id="79200"/>
    <lineage>
        <taxon>Eukaryota</taxon>
        <taxon>Viridiplantae</taxon>
        <taxon>Streptophyta</taxon>
        <taxon>Embryophyta</taxon>
        <taxon>Tracheophyta</taxon>
        <taxon>Spermatophyta</taxon>
        <taxon>Magnoliopsida</taxon>
        <taxon>eudicotyledons</taxon>
        <taxon>Gunneridae</taxon>
        <taxon>Pentapetalae</taxon>
        <taxon>asterids</taxon>
        <taxon>campanulids</taxon>
        <taxon>Apiales</taxon>
        <taxon>Apiaceae</taxon>
        <taxon>Apioideae</taxon>
        <taxon>Scandiceae</taxon>
        <taxon>Daucinae</taxon>
        <taxon>Daucus</taxon>
        <taxon>Daucus sect. Daucus</taxon>
    </lineage>
</organism>
<evidence type="ECO:0000256" key="5">
    <source>
        <dbReference type="PROSITE-ProRule" id="PRU00277"/>
    </source>
</evidence>
<sequence length="647" mass="71277">MAFWGIEVKPGKPFALKFDDGLRRRLHISQATLAIGSSKQTSLVQCNVGDKSPVLLCALLPDKSESLQLNLEFDEDEEVLFSVVGPRGVHLTGFYTSGGRSFNDDGSESYGEDIANSENEESGQQSDEDEYEDSFIDDDENLEVLPHCTLPTDGAVDDDIDMNKTNNKKKLKKRSMVVESDDDDEFISWQQNTGKCIRSVLKSDSEDSVPILSLCKNKKAEKNTVSESNICGDPVKNDDPKRTTPKKKSKGAASEGKAVDAANNNNEGDEAKQSEAKTNSISVAQDPIVTNEILDDPSMNKTVSKKKGKVVSQEVKILEVDAVQYSDPGDKVKESEAATNSIVVSQDPGVSNEIDGYPDIDNIISNLLPKPELEVESGATPKKKRKERSKDEKIPEANTDNHTQSFPEKKCMKADKGADNVDQDLHMGNEHNQSETGFAADTLLPTVEEGSERPKKKRKKLQDKQTSTKNDLDVPGRKADENTSEKAEKKKKNKSKSKVQKNDENMTVSLNGEKENPINEVQEKNVISGSSNVRTLSNGLVIEDLESNKSDGREALQGKKLKVQYTAKLKESGEMIDSNCNAPVKFRLGDTNIMEGWNIGLEGMRAGDKRRLVVPPSLGNWSSGSEENVPPESWVIYDVEVLRVYSK</sequence>
<evidence type="ECO:0000256" key="4">
    <source>
        <dbReference type="ARBA" id="ARBA00023235"/>
    </source>
</evidence>
<dbReference type="Gramene" id="KZM96734">
    <property type="protein sequence ID" value="KZM96734"/>
    <property type="gene ID" value="DCAR_015904"/>
</dbReference>
<evidence type="ECO:0000256" key="1">
    <source>
        <dbReference type="ARBA" id="ARBA00000971"/>
    </source>
</evidence>
<dbReference type="InterPro" id="IPR041232">
    <property type="entry name" value="NPL"/>
</dbReference>
<feature type="compositionally biased region" description="Acidic residues" evidence="6">
    <location>
        <begin position="118"/>
        <end position="133"/>
    </location>
</feature>
<name>A0A165A0Z3_DAUCS</name>
<reference evidence="8" key="1">
    <citation type="journal article" date="2016" name="Nat. Genet.">
        <title>A high-quality carrot genome assembly provides new insights into carotenoid accumulation and asterid genome evolution.</title>
        <authorList>
            <person name="Iorizzo M."/>
            <person name="Ellison S."/>
            <person name="Senalik D."/>
            <person name="Zeng P."/>
            <person name="Satapoomin P."/>
            <person name="Huang J."/>
            <person name="Bowman M."/>
            <person name="Iovene M."/>
            <person name="Sanseverino W."/>
            <person name="Cavagnaro P."/>
            <person name="Yildiz M."/>
            <person name="Macko-Podgorni A."/>
            <person name="Moranska E."/>
            <person name="Grzebelus E."/>
            <person name="Grzebelus D."/>
            <person name="Ashrafi H."/>
            <person name="Zheng Z."/>
            <person name="Cheng S."/>
            <person name="Spooner D."/>
            <person name="Van Deynze A."/>
            <person name="Simon P."/>
        </authorList>
    </citation>
    <scope>NUCLEOTIDE SEQUENCE [LARGE SCALE GENOMIC DNA]</scope>
    <source>
        <tissue evidence="8">Leaf</tissue>
    </source>
</reference>
<feature type="compositionally biased region" description="Basic and acidic residues" evidence="6">
    <location>
        <begin position="407"/>
        <end position="433"/>
    </location>
</feature>
<dbReference type="Gene3D" id="2.60.120.340">
    <property type="entry name" value="Nucleoplasmin core domain"/>
    <property type="match status" value="1"/>
</dbReference>
<feature type="region of interest" description="Disordered" evidence="6">
    <location>
        <begin position="102"/>
        <end position="133"/>
    </location>
</feature>
<comment type="caution">
    <text evidence="8">The sequence shown here is derived from an EMBL/GenBank/DDBJ whole genome shotgun (WGS) entry which is preliminary data.</text>
</comment>
<dbReference type="Pfam" id="PF00254">
    <property type="entry name" value="FKBP_C"/>
    <property type="match status" value="1"/>
</dbReference>
<evidence type="ECO:0000256" key="3">
    <source>
        <dbReference type="ARBA" id="ARBA00023110"/>
    </source>
</evidence>
<gene>
    <name evidence="8" type="ORF">DCAR_015904</name>
</gene>
<dbReference type="AlphaFoldDB" id="A0A165A0Z3"/>
<dbReference type="PROSITE" id="PS50059">
    <property type="entry name" value="FKBP_PPIASE"/>
    <property type="match status" value="1"/>
</dbReference>
<dbReference type="EMBL" id="LNRQ01000004">
    <property type="protein sequence ID" value="KZM96734.1"/>
    <property type="molecule type" value="Genomic_DNA"/>
</dbReference>
<evidence type="ECO:0000259" key="7">
    <source>
        <dbReference type="PROSITE" id="PS50059"/>
    </source>
</evidence>
<accession>A0A165A0Z3</accession>
<feature type="compositionally biased region" description="Basic residues" evidence="6">
    <location>
        <begin position="489"/>
        <end position="499"/>
    </location>
</feature>
<dbReference type="GO" id="GO:0003755">
    <property type="term" value="F:peptidyl-prolyl cis-trans isomerase activity"/>
    <property type="evidence" value="ECO:0007669"/>
    <property type="project" value="UniProtKB-KW"/>
</dbReference>
<dbReference type="InterPro" id="IPR001179">
    <property type="entry name" value="PPIase_FKBP_dom"/>
</dbReference>
<evidence type="ECO:0000313" key="8">
    <source>
        <dbReference type="EMBL" id="KZM96734.1"/>
    </source>
</evidence>
<dbReference type="Pfam" id="PF17800">
    <property type="entry name" value="NPL"/>
    <property type="match status" value="1"/>
</dbReference>
<dbReference type="OMA" id="LGVDDGM"/>
<feature type="compositionally biased region" description="Low complexity" evidence="6">
    <location>
        <begin position="251"/>
        <end position="266"/>
    </location>
</feature>